<evidence type="ECO:0000256" key="2">
    <source>
        <dbReference type="SAM" id="MobiDB-lite"/>
    </source>
</evidence>
<dbReference type="Gene3D" id="3.10.350.10">
    <property type="entry name" value="LysM domain"/>
    <property type="match status" value="2"/>
</dbReference>
<keyword evidence="1 3" id="KW-0732">Signal</keyword>
<dbReference type="InterPro" id="IPR018392">
    <property type="entry name" value="LysM"/>
</dbReference>
<dbReference type="GO" id="GO:0019867">
    <property type="term" value="C:outer membrane"/>
    <property type="evidence" value="ECO:0007669"/>
    <property type="project" value="InterPro"/>
</dbReference>
<keyword evidence="6" id="KW-1185">Reference proteome</keyword>
<comment type="caution">
    <text evidence="5">The sequence shown here is derived from an EMBL/GenBank/DDBJ whole genome shotgun (WGS) entry which is preliminary data.</text>
</comment>
<evidence type="ECO:0000256" key="3">
    <source>
        <dbReference type="SAM" id="SignalP"/>
    </source>
</evidence>
<dbReference type="PANTHER" id="PTHR39160">
    <property type="entry name" value="CELL WALL-BINDING PROTEIN YOCH"/>
    <property type="match status" value="1"/>
</dbReference>
<feature type="signal peptide" evidence="3">
    <location>
        <begin position="1"/>
        <end position="24"/>
    </location>
</feature>
<gene>
    <name evidence="5" type="ORF">FS935_10555</name>
</gene>
<dbReference type="Pfam" id="PF06725">
    <property type="entry name" value="3D"/>
    <property type="match status" value="1"/>
</dbReference>
<dbReference type="OrthoDB" id="9798935at2"/>
<dbReference type="SUPFAM" id="SSF54106">
    <property type="entry name" value="LysM domain"/>
    <property type="match status" value="2"/>
</dbReference>
<feature type="region of interest" description="Disordered" evidence="2">
    <location>
        <begin position="123"/>
        <end position="144"/>
    </location>
</feature>
<reference evidence="5 6" key="1">
    <citation type="journal article" date="2005" name="Int. J. Syst. Evol. Microbiol.">
        <title>Bacillus litoralis sp. nov., isolated from a tidal flat of the Yellow Sea in Korea.</title>
        <authorList>
            <person name="Yoon J.H."/>
            <person name="Oh T.K."/>
        </authorList>
    </citation>
    <scope>NUCLEOTIDE SEQUENCE [LARGE SCALE GENOMIC DNA]</scope>
    <source>
        <strain evidence="5 6">SW-211</strain>
    </source>
</reference>
<dbReference type="AlphaFoldDB" id="A0A5C6W0W9"/>
<organism evidence="5 6">
    <name type="scientific">Metabacillus litoralis</name>
    <dbReference type="NCBI Taxonomy" id="152268"/>
    <lineage>
        <taxon>Bacteria</taxon>
        <taxon>Bacillati</taxon>
        <taxon>Bacillota</taxon>
        <taxon>Bacilli</taxon>
        <taxon>Bacillales</taxon>
        <taxon>Bacillaceae</taxon>
        <taxon>Metabacillus</taxon>
    </lineage>
</organism>
<sequence length="241" mass="25797">MKRRILGFVAAAAISAGFATSASAHEVEVIAGDTLWTIAERENVTVDSLIELNNLSGDLIRPNDKLIVHHTHVVQAGESLWDIAKEYNVTIDELQNWNKLDSTTIQPGEELIVQNAKNIDSSKSSSKKQVVDTKVKQTTTSPKSNSKELTVTATAYTANCEGCSGTTATGINLHKNPNAKVIAVDPSVIPLGSKVYVEGYGEAIAGDTGGAIKGNKIDLFIPSKSAALDWGRKEVRIKVLD</sequence>
<feature type="domain" description="LysM" evidence="4">
    <location>
        <begin position="25"/>
        <end position="68"/>
    </location>
</feature>
<dbReference type="InterPro" id="IPR036908">
    <property type="entry name" value="RlpA-like_sf"/>
</dbReference>
<dbReference type="SUPFAM" id="SSF50685">
    <property type="entry name" value="Barwin-like endoglucanases"/>
    <property type="match status" value="1"/>
</dbReference>
<feature type="domain" description="LysM" evidence="4">
    <location>
        <begin position="70"/>
        <end position="113"/>
    </location>
</feature>
<dbReference type="Proteomes" id="UP000321363">
    <property type="component" value="Unassembled WGS sequence"/>
</dbReference>
<dbReference type="GO" id="GO:0004553">
    <property type="term" value="F:hydrolase activity, hydrolyzing O-glycosyl compounds"/>
    <property type="evidence" value="ECO:0007669"/>
    <property type="project" value="InterPro"/>
</dbReference>
<protein>
    <submittedName>
        <fullName evidence="5">LysM peptidoglycan-binding domain-containing protein</fullName>
    </submittedName>
</protein>
<dbReference type="RefSeq" id="WP_146948314.1">
    <property type="nucleotide sequence ID" value="NZ_VOQF01000005.1"/>
</dbReference>
<name>A0A5C6W0W9_9BACI</name>
<dbReference type="InterPro" id="IPR036779">
    <property type="entry name" value="LysM_dom_sf"/>
</dbReference>
<evidence type="ECO:0000313" key="5">
    <source>
        <dbReference type="EMBL" id="TXC91323.1"/>
    </source>
</evidence>
<dbReference type="CDD" id="cd00118">
    <property type="entry name" value="LysM"/>
    <property type="match status" value="2"/>
</dbReference>
<evidence type="ECO:0000313" key="6">
    <source>
        <dbReference type="Proteomes" id="UP000321363"/>
    </source>
</evidence>
<dbReference type="CDD" id="cd22786">
    <property type="entry name" value="DPBB_YuiC-like"/>
    <property type="match status" value="1"/>
</dbReference>
<accession>A0A5C6W0W9</accession>
<dbReference type="SMART" id="SM00257">
    <property type="entry name" value="LysM"/>
    <property type="match status" value="2"/>
</dbReference>
<evidence type="ECO:0000256" key="1">
    <source>
        <dbReference type="ARBA" id="ARBA00022729"/>
    </source>
</evidence>
<dbReference type="PROSITE" id="PS51782">
    <property type="entry name" value="LYSM"/>
    <property type="match status" value="2"/>
</dbReference>
<dbReference type="PANTHER" id="PTHR39160:SF6">
    <property type="entry name" value="CELL WALL-BINDING PROTEIN YOCH"/>
    <property type="match status" value="1"/>
</dbReference>
<dbReference type="GO" id="GO:0009254">
    <property type="term" value="P:peptidoglycan turnover"/>
    <property type="evidence" value="ECO:0007669"/>
    <property type="project" value="InterPro"/>
</dbReference>
<feature type="chain" id="PRO_5022691738" evidence="3">
    <location>
        <begin position="25"/>
        <end position="241"/>
    </location>
</feature>
<evidence type="ECO:0000259" key="4">
    <source>
        <dbReference type="PROSITE" id="PS51782"/>
    </source>
</evidence>
<proteinExistence type="predicted"/>
<dbReference type="Pfam" id="PF01476">
    <property type="entry name" value="LysM"/>
    <property type="match status" value="2"/>
</dbReference>
<dbReference type="EMBL" id="VOQF01000005">
    <property type="protein sequence ID" value="TXC91323.1"/>
    <property type="molecule type" value="Genomic_DNA"/>
</dbReference>
<dbReference type="InterPro" id="IPR051933">
    <property type="entry name" value="Resuscitation_pf_RpfB"/>
</dbReference>
<dbReference type="InterPro" id="IPR010611">
    <property type="entry name" value="3D_dom"/>
</dbReference>